<dbReference type="NCBIfam" id="TIGR00205">
    <property type="entry name" value="fliE"/>
    <property type="match status" value="1"/>
</dbReference>
<dbReference type="InterPro" id="IPR001624">
    <property type="entry name" value="FliE"/>
</dbReference>
<dbReference type="EMBL" id="JAFCLK010000015">
    <property type="protein sequence ID" value="MBR1137478.1"/>
    <property type="molecule type" value="Genomic_DNA"/>
</dbReference>
<dbReference type="NCBIfam" id="NF001949">
    <property type="entry name" value="PRK00732.1"/>
    <property type="match status" value="1"/>
</dbReference>
<evidence type="ECO:0000256" key="5">
    <source>
        <dbReference type="NCBIfam" id="TIGR00205"/>
    </source>
</evidence>
<keyword evidence="6" id="KW-0282">Flagellum</keyword>
<evidence type="ECO:0000256" key="3">
    <source>
        <dbReference type="ARBA" id="ARBA00023143"/>
    </source>
</evidence>
<gene>
    <name evidence="4 6" type="primary">fliE</name>
    <name evidence="6" type="ORF">JQ619_17050</name>
</gene>
<evidence type="ECO:0000256" key="1">
    <source>
        <dbReference type="ARBA" id="ARBA00004117"/>
    </source>
</evidence>
<dbReference type="PRINTS" id="PR01006">
    <property type="entry name" value="FLGHOOKFLIE"/>
</dbReference>
<dbReference type="Pfam" id="PF02049">
    <property type="entry name" value="FliE"/>
    <property type="match status" value="1"/>
</dbReference>
<comment type="subcellular location">
    <subcellularLocation>
        <location evidence="1 4">Bacterial flagellum basal body</location>
    </subcellularLocation>
</comment>
<keyword evidence="6" id="KW-0969">Cilium</keyword>
<dbReference type="PANTHER" id="PTHR34653:SF1">
    <property type="entry name" value="FLAGELLAR HOOK-BASAL BODY COMPLEX PROTEIN FLIE"/>
    <property type="match status" value="1"/>
</dbReference>
<comment type="caution">
    <text evidence="6">The sequence shown here is derived from an EMBL/GenBank/DDBJ whole genome shotgun (WGS) entry which is preliminary data.</text>
</comment>
<comment type="similarity">
    <text evidence="2 4">Belongs to the FliE family.</text>
</comment>
<sequence length="118" mass="11985">MASPISAANAYANSARVLDTGGSSNAFGSLARVRDVLGNGNGTDKGGPSFSAVLKDAIGSVMETGRKSDSQAVAMAAGKANVMDVVTAVAETDVAVSTLVSVRDRVIQAYEDVMKMTI</sequence>
<accession>A0ABS5G824</accession>
<evidence type="ECO:0000313" key="6">
    <source>
        <dbReference type="EMBL" id="MBR1137478.1"/>
    </source>
</evidence>
<dbReference type="HAMAP" id="MF_00724">
    <property type="entry name" value="FliE"/>
    <property type="match status" value="1"/>
</dbReference>
<evidence type="ECO:0000313" key="7">
    <source>
        <dbReference type="Proteomes" id="UP001314635"/>
    </source>
</evidence>
<dbReference type="RefSeq" id="WP_172238544.1">
    <property type="nucleotide sequence ID" value="NZ_JABFDP010000019.1"/>
</dbReference>
<evidence type="ECO:0000256" key="4">
    <source>
        <dbReference type="HAMAP-Rule" id="MF_00724"/>
    </source>
</evidence>
<protein>
    <recommendedName>
        <fullName evidence="4 5">Flagellar hook-basal body complex protein FliE</fullName>
    </recommendedName>
</protein>
<dbReference type="PANTHER" id="PTHR34653">
    <property type="match status" value="1"/>
</dbReference>
<organism evidence="6 7">
    <name type="scientific">Bradyrhizobium denitrificans</name>
    <dbReference type="NCBI Taxonomy" id="2734912"/>
    <lineage>
        <taxon>Bacteria</taxon>
        <taxon>Pseudomonadati</taxon>
        <taxon>Pseudomonadota</taxon>
        <taxon>Alphaproteobacteria</taxon>
        <taxon>Hyphomicrobiales</taxon>
        <taxon>Nitrobacteraceae</taxon>
        <taxon>Bradyrhizobium</taxon>
    </lineage>
</organism>
<keyword evidence="3 4" id="KW-0975">Bacterial flagellum</keyword>
<proteinExistence type="inferred from homology"/>
<evidence type="ECO:0000256" key="2">
    <source>
        <dbReference type="ARBA" id="ARBA00009272"/>
    </source>
</evidence>
<keyword evidence="6" id="KW-0966">Cell projection</keyword>
<dbReference type="Proteomes" id="UP001314635">
    <property type="component" value="Unassembled WGS sequence"/>
</dbReference>
<name>A0ABS5G824_9BRAD</name>
<keyword evidence="7" id="KW-1185">Reference proteome</keyword>
<reference evidence="7" key="1">
    <citation type="journal article" date="2021" name="ISME J.">
        <title>Evolutionary origin and ecological implication of a unique nif island in free-living Bradyrhizobium lineages.</title>
        <authorList>
            <person name="Tao J."/>
        </authorList>
    </citation>
    <scope>NUCLEOTIDE SEQUENCE [LARGE SCALE GENOMIC DNA]</scope>
    <source>
        <strain evidence="7">SZCCT0094</strain>
    </source>
</reference>